<sequence>MTAVRTYLVMALLLAIATPLRADPDWVLPEDITPEFAQRAEISVLTQTSVDDPTGALAFFCSASLIGSGSSTANAFMKMPESYRAGYDVLIDRLKPVAEANQWSLLDSSGERPFLNGLPLNWACFQSIRGNGSVVLMFEKDRAALRQQSPKTFENMTIRSIEASIPEPAD</sequence>
<keyword evidence="3" id="KW-1185">Reference proteome</keyword>
<reference evidence="2 3" key="1">
    <citation type="journal article" date="2020" name="Microorganisms">
        <title>Osmotic Adaptation and Compatible Solute Biosynthesis of Phototrophic Bacteria as Revealed from Genome Analyses.</title>
        <authorList>
            <person name="Imhoff J.F."/>
            <person name="Rahn T."/>
            <person name="Kunzel S."/>
            <person name="Keller A."/>
            <person name="Neulinger S.C."/>
        </authorList>
    </citation>
    <scope>NUCLEOTIDE SEQUENCE [LARGE SCALE GENOMIC DNA]</scope>
    <source>
        <strain evidence="2 3">DSM 9895</strain>
    </source>
</reference>
<evidence type="ECO:0000313" key="3">
    <source>
        <dbReference type="Proteomes" id="UP001296873"/>
    </source>
</evidence>
<feature type="chain" id="PRO_5046266185" evidence="1">
    <location>
        <begin position="23"/>
        <end position="170"/>
    </location>
</feature>
<protein>
    <submittedName>
        <fullName evidence="2">Uncharacterized protein</fullName>
    </submittedName>
</protein>
<feature type="signal peptide" evidence="1">
    <location>
        <begin position="1"/>
        <end position="22"/>
    </location>
</feature>
<gene>
    <name evidence="2" type="ORF">CKO28_01290</name>
</gene>
<accession>A0ABS1DAQ3</accession>
<dbReference type="Proteomes" id="UP001296873">
    <property type="component" value="Unassembled WGS sequence"/>
</dbReference>
<proteinExistence type="predicted"/>
<comment type="caution">
    <text evidence="2">The sequence shown here is derived from an EMBL/GenBank/DDBJ whole genome shotgun (WGS) entry which is preliminary data.</text>
</comment>
<evidence type="ECO:0000256" key="1">
    <source>
        <dbReference type="SAM" id="SignalP"/>
    </source>
</evidence>
<dbReference type="EMBL" id="NRRL01000001">
    <property type="protein sequence ID" value="MBK1666678.1"/>
    <property type="molecule type" value="Genomic_DNA"/>
</dbReference>
<keyword evidence="1" id="KW-0732">Signal</keyword>
<dbReference type="RefSeq" id="WP_207168719.1">
    <property type="nucleotide sequence ID" value="NZ_NRRL01000001.1"/>
</dbReference>
<evidence type="ECO:0000313" key="2">
    <source>
        <dbReference type="EMBL" id="MBK1666678.1"/>
    </source>
</evidence>
<organism evidence="2 3">
    <name type="scientific">Rhodovibrio sodomensis</name>
    <dbReference type="NCBI Taxonomy" id="1088"/>
    <lineage>
        <taxon>Bacteria</taxon>
        <taxon>Pseudomonadati</taxon>
        <taxon>Pseudomonadota</taxon>
        <taxon>Alphaproteobacteria</taxon>
        <taxon>Rhodospirillales</taxon>
        <taxon>Rhodovibrionaceae</taxon>
        <taxon>Rhodovibrio</taxon>
    </lineage>
</organism>
<name>A0ABS1DAQ3_9PROT</name>